<keyword evidence="4" id="KW-1185">Reference proteome</keyword>
<dbReference type="InterPro" id="IPR003593">
    <property type="entry name" value="AAA+_ATPase"/>
</dbReference>
<dbReference type="InterPro" id="IPR014862">
    <property type="entry name" value="TrwC"/>
</dbReference>
<dbReference type="SUPFAM" id="SSF55464">
    <property type="entry name" value="Origin of replication-binding domain, RBD-like"/>
    <property type="match status" value="1"/>
</dbReference>
<reference evidence="3 4" key="1">
    <citation type="submission" date="2019-12" db="EMBL/GenBank/DDBJ databases">
        <title>Nocardia sp. nov. ET3-3 isolated from soil.</title>
        <authorList>
            <person name="Kanchanasin P."/>
            <person name="Tanasupawat S."/>
            <person name="Yuki M."/>
            <person name="Kudo T."/>
        </authorList>
    </citation>
    <scope>NUCLEOTIDE SEQUENCE [LARGE SCALE GENOMIC DNA]</scope>
    <source>
        <strain evidence="3 4">ET3-3</strain>
    </source>
</reference>
<dbReference type="Gene3D" id="3.40.50.300">
    <property type="entry name" value="P-loop containing nucleotide triphosphate hydrolases"/>
    <property type="match status" value="2"/>
</dbReference>
<comment type="caution">
    <text evidence="3">The sequence shown here is derived from an EMBL/GenBank/DDBJ whole genome shotgun (WGS) entry which is preliminary data.</text>
</comment>
<dbReference type="CDD" id="cd17933">
    <property type="entry name" value="DEXSc_RecD-like"/>
    <property type="match status" value="1"/>
</dbReference>
<protein>
    <submittedName>
        <fullName evidence="3">Relaxase domain-containing protein</fullName>
    </submittedName>
</protein>
<dbReference type="RefSeq" id="WP_157390228.1">
    <property type="nucleotide sequence ID" value="NZ_WRPP01000005.1"/>
</dbReference>
<evidence type="ECO:0000259" key="2">
    <source>
        <dbReference type="SMART" id="SM00382"/>
    </source>
</evidence>
<dbReference type="SUPFAM" id="SSF52540">
    <property type="entry name" value="P-loop containing nucleoside triphosphate hydrolases"/>
    <property type="match status" value="2"/>
</dbReference>
<dbReference type="Pfam" id="PF08751">
    <property type="entry name" value="TrwC"/>
    <property type="match status" value="1"/>
</dbReference>
<feature type="compositionally biased region" description="Polar residues" evidence="1">
    <location>
        <begin position="1488"/>
        <end position="1507"/>
    </location>
</feature>
<dbReference type="Proteomes" id="UP000466794">
    <property type="component" value="Unassembled WGS sequence"/>
</dbReference>
<feature type="compositionally biased region" description="Basic residues" evidence="1">
    <location>
        <begin position="1526"/>
        <end position="1544"/>
    </location>
</feature>
<name>A0A7K1V201_9NOCA</name>
<proteinExistence type="predicted"/>
<dbReference type="Gene3D" id="2.30.30.940">
    <property type="match status" value="1"/>
</dbReference>
<evidence type="ECO:0000313" key="4">
    <source>
        <dbReference type="Proteomes" id="UP000466794"/>
    </source>
</evidence>
<evidence type="ECO:0000313" key="3">
    <source>
        <dbReference type="EMBL" id="MVU80635.1"/>
    </source>
</evidence>
<dbReference type="NCBIfam" id="NF041492">
    <property type="entry name" value="MobF"/>
    <property type="match status" value="1"/>
</dbReference>
<dbReference type="Pfam" id="PF13604">
    <property type="entry name" value="AAA_30"/>
    <property type="match status" value="1"/>
</dbReference>
<dbReference type="CDD" id="cd18809">
    <property type="entry name" value="SF1_C_RecD"/>
    <property type="match status" value="1"/>
</dbReference>
<sequence length="1544" mass="168259">MTLHRLHAGDGYEYLTRQVACGDRLRDRTRDLTDYYIENGTPPGIWMGAGAAALGLSGQVTEAQMQALFGEGLHPNSDAIIAAAIADGKTAKQAVEAAQIGRMFYEYTTEPSPIRELFDRHVDAFTTLHRRRPDWDERTILRTDAAREHLNTVLGRAPSRAEINDALAAEKSGTRKAVAGFDCVFTPAKSISILWGLGTDAIRREIWRCHLEAVQEVLAFAESRYAVTRRGANGVMQIDATGLIVAAFHHWDNRAGDMNPHTHGVISGKVLGSDGKWSALDARALYAAAVSLSCRYNAIIVGKLKRCMGWRFEERFRGRGKESVLEVVGVGEDMIAEFSRRDDIIARFEQLAAQYRAVHGHNPKLATQYKLAQQATLETRMQKPLPKSLRQMVTEWDARYQCLFGHGRDGARFVDELLWAHTHPEAPRPFDPDEAAVAVGVDLGGIAGVLSATPAKLEQAITHRLDRYLFDSLADRTQAHIVLAARFAPEPDEALLQRIQTACRTAARAMYEPEPIAVEVAEIVARRRATWTEANIRSAVEDRLALCDFDHDDAQRAAVEHVTALVRDTHSLQLSVDPDPIPAAMARASGESIFTVTGATRYTSTAVLDAETRLLDAARTPFGEVVATQKVDAAIARTDKTETHPLNPGQRAITRYLCTVGTRLAVAIGPAGSGKTTAMKAVADAWQSTGHTVIALAPSASAARELGASLHTPARTIHKLFAQLDFGVATGLAPGTMLLVDEAAMVATFDLDALLSVATTHGAVIRGIGDPEQLSAVESGGIIATIARDTHAPELDQLVRFNDPEEAEATLAVRAGKAKDAWKFYNSHGRISHGMSDELRTQILTEHLADTAADISSVMIAATLDDVSKLNAATQAAHLASGRVRADGGRILLSDGHSGYLGDIVVTRHNNPRLKILGGIRKGTGVDNGDLWRIHRIHHDGSITVTGTTHRGTVVLPADYISEHVELGYATTTHRAQGITVCRARMLLNATLGRGLAYVGLTRGSELNRLYVATDALVDISGDQQPDDPQEPFHCFARVLAREDDNRSATDIMREEQAAADRRIGTNYRHAIGLLADARGQYLLGRALPAMFFHEAKQSPNYRELLDTLALADAHRLDTDELVTVIATNNFEDLGESLVNARDTAAVLRARADRWIQQRLAPVPNPLTVASVETLTTASIDDLTDLIARLNTLPVLTAPAANGFRALRDAPYSGAWAPVPTSWPGTETDLADYAHELRRRLVAPNVNTAVPITPSPGPIAAQADQEVLAEVPPIAAVSLLATNSAGAETLCSTDTYDTYALIGRANATETLAAAPYRGSETADASDWPPASPERLERMRDDYHHYVKELADQHTERRLYIALPAVLYRTAGSSRYWPILLETIALADAHGLDTNTLIAAISTDNYNDLGSSLLLVTDPARELRDRADIWILAHHPNPGLAASAISFQAITDLQYTGNLRPIPDYLHRDQRLAEFAHELRRRIERAQSKRSTGTSRKPTALPDSQSVARTPAVDPSTPGGHDQPKPTRQRRKPIPRQTVRRGRRM</sequence>
<accession>A0A7K1V201</accession>
<gene>
    <name evidence="3" type="ORF">GPX89_25715</name>
</gene>
<feature type="region of interest" description="Disordered" evidence="1">
    <location>
        <begin position="1483"/>
        <end position="1544"/>
    </location>
</feature>
<dbReference type="InterPro" id="IPR027417">
    <property type="entry name" value="P-loop_NTPase"/>
</dbReference>
<dbReference type="EMBL" id="WRPP01000005">
    <property type="protein sequence ID" value="MVU80635.1"/>
    <property type="molecule type" value="Genomic_DNA"/>
</dbReference>
<dbReference type="SMART" id="SM00382">
    <property type="entry name" value="AAA"/>
    <property type="match status" value="1"/>
</dbReference>
<evidence type="ECO:0000256" key="1">
    <source>
        <dbReference type="SAM" id="MobiDB-lite"/>
    </source>
</evidence>
<feature type="domain" description="AAA+ ATPase" evidence="2">
    <location>
        <begin position="661"/>
        <end position="798"/>
    </location>
</feature>
<organism evidence="3 4">
    <name type="scientific">Nocardia terrae</name>
    <dbReference type="NCBI Taxonomy" id="2675851"/>
    <lineage>
        <taxon>Bacteria</taxon>
        <taxon>Bacillati</taxon>
        <taxon>Actinomycetota</taxon>
        <taxon>Actinomycetes</taxon>
        <taxon>Mycobacteriales</taxon>
        <taxon>Nocardiaceae</taxon>
        <taxon>Nocardia</taxon>
    </lineage>
</organism>